<accession>A0A075GBP3</accession>
<reference evidence="8" key="1">
    <citation type="journal article" date="2014" name="Genome Biol. Evol.">
        <title>Pangenome evidence for extensive interdomain horizontal transfer affecting lineage core and shell genes in uncultured planktonic thaumarchaeota and euryarchaeota.</title>
        <authorList>
            <person name="Deschamps P."/>
            <person name="Zivanovic Y."/>
            <person name="Moreira D."/>
            <person name="Rodriguez-Valera F."/>
            <person name="Lopez-Garcia P."/>
        </authorList>
    </citation>
    <scope>NUCLEOTIDE SEQUENCE</scope>
</reference>
<dbReference type="PANTHER" id="PTHR42752:SF1">
    <property type="entry name" value="IMIDAZOLONEPROPIONASE-RELATED"/>
    <property type="match status" value="1"/>
</dbReference>
<organism evidence="8">
    <name type="scientific">uncultured marine group II/III euryarchaeote KM3_149_A03</name>
    <dbReference type="NCBI Taxonomy" id="1457884"/>
    <lineage>
        <taxon>Archaea</taxon>
        <taxon>Methanobacteriati</taxon>
        <taxon>Methanobacteriota</taxon>
        <taxon>environmental samples</taxon>
    </lineage>
</organism>
<keyword evidence="3" id="KW-0479">Metal-binding</keyword>
<evidence type="ECO:0000256" key="6">
    <source>
        <dbReference type="ARBA" id="ARBA00022833"/>
    </source>
</evidence>
<evidence type="ECO:0000256" key="4">
    <source>
        <dbReference type="ARBA" id="ARBA00022801"/>
    </source>
</evidence>
<dbReference type="EMBL" id="KF900622">
    <property type="protein sequence ID" value="AIF01481.1"/>
    <property type="molecule type" value="Genomic_DNA"/>
</dbReference>
<evidence type="ECO:0000256" key="2">
    <source>
        <dbReference type="ARBA" id="ARBA00012864"/>
    </source>
</evidence>
<dbReference type="Gene3D" id="3.20.20.140">
    <property type="entry name" value="Metal-dependent hydrolases"/>
    <property type="match status" value="1"/>
</dbReference>
<dbReference type="PANTHER" id="PTHR42752">
    <property type="entry name" value="IMIDAZOLONEPROPIONASE"/>
    <property type="match status" value="1"/>
</dbReference>
<dbReference type="GO" id="GO:0046872">
    <property type="term" value="F:metal ion binding"/>
    <property type="evidence" value="ECO:0007669"/>
    <property type="project" value="UniProtKB-KW"/>
</dbReference>
<dbReference type="InterPro" id="IPR032466">
    <property type="entry name" value="Metal_Hydrolase"/>
</dbReference>
<dbReference type="GO" id="GO:0019556">
    <property type="term" value="P:L-histidine catabolic process to glutamate and formamide"/>
    <property type="evidence" value="ECO:0007669"/>
    <property type="project" value="InterPro"/>
</dbReference>
<dbReference type="InterPro" id="IPR005920">
    <property type="entry name" value="HutI"/>
</dbReference>
<evidence type="ECO:0000256" key="3">
    <source>
        <dbReference type="ARBA" id="ARBA00022723"/>
    </source>
</evidence>
<dbReference type="SUPFAM" id="SSF51556">
    <property type="entry name" value="Metallo-dependent hydrolases"/>
    <property type="match status" value="1"/>
</dbReference>
<sequence>MISSLMNGRRCMDLLLLNAGPLAHLAPVGHIGPLAGGDIVDRTILTHGAGQGILIRGDLIVAIAESAELQQEFASGVTLGGTIPNRLETGPLEVWDLAGKAVIPGLVDAHTHLLWSGDRSNEVALRQQGHSYREIAEMGGGIGKTVSATRRSTLEELVMEGFRRTQVALGNGTTFLEAKSGYGLSTESELRLLAAADALAKRTPLQLSHTWLGAHATPPGGKQDSYVEEILSDQLPAVLEQGIASSADVFCEEGWFTLQETEDICRASMDGGLEIRLHVDEFSNCEGAALAAELGAVTADHAAHSSESARQACHDAGTLQGFLPGTPYVLGLDHWPPFQKCIDEGWAWSLASDFNPNCHSLSLPFAASLAVHRCGIDPLATLVGCSRNAGVGLRHSDGRPLGTIEVGGPASLNILWGEELDGWCLTPGQSPFLATLCEGAIMNWSDKAIQ</sequence>
<dbReference type="Gene3D" id="2.30.40.10">
    <property type="entry name" value="Urease, subunit C, domain 1"/>
    <property type="match status" value="1"/>
</dbReference>
<dbReference type="AlphaFoldDB" id="A0A075GBP3"/>
<proteinExistence type="predicted"/>
<evidence type="ECO:0000313" key="8">
    <source>
        <dbReference type="EMBL" id="AIF01481.1"/>
    </source>
</evidence>
<dbReference type="EC" id="3.5.2.7" evidence="2"/>
<dbReference type="InterPro" id="IPR011059">
    <property type="entry name" value="Metal-dep_hydrolase_composite"/>
</dbReference>
<name>A0A075GBP3_9EURY</name>
<comment type="pathway">
    <text evidence="1">Amino-acid degradation.</text>
</comment>
<keyword evidence="4 8" id="KW-0378">Hydrolase</keyword>
<evidence type="ECO:0000256" key="5">
    <source>
        <dbReference type="ARBA" id="ARBA00022808"/>
    </source>
</evidence>
<dbReference type="GO" id="GO:0050480">
    <property type="term" value="F:imidazolonepropionase activity"/>
    <property type="evidence" value="ECO:0007669"/>
    <property type="project" value="UniProtKB-EC"/>
</dbReference>
<dbReference type="GO" id="GO:0005737">
    <property type="term" value="C:cytoplasm"/>
    <property type="evidence" value="ECO:0007669"/>
    <property type="project" value="InterPro"/>
</dbReference>
<gene>
    <name evidence="8" type="primary">hutI</name>
</gene>
<keyword evidence="7" id="KW-0408">Iron</keyword>
<keyword evidence="6" id="KW-0862">Zinc</keyword>
<protein>
    <recommendedName>
        <fullName evidence="2">imidazolonepropionase</fullName>
        <ecNumber evidence="2">3.5.2.7</ecNumber>
    </recommendedName>
</protein>
<keyword evidence="5" id="KW-0369">Histidine metabolism</keyword>
<evidence type="ECO:0000256" key="7">
    <source>
        <dbReference type="ARBA" id="ARBA00023004"/>
    </source>
</evidence>
<dbReference type="SUPFAM" id="SSF51338">
    <property type="entry name" value="Composite domain of metallo-dependent hydrolases"/>
    <property type="match status" value="1"/>
</dbReference>
<evidence type="ECO:0000256" key="1">
    <source>
        <dbReference type="ARBA" id="ARBA00005023"/>
    </source>
</evidence>